<feature type="compositionally biased region" description="Polar residues" evidence="3">
    <location>
        <begin position="727"/>
        <end position="744"/>
    </location>
</feature>
<dbReference type="GO" id="GO:0004140">
    <property type="term" value="F:dephospho-CoA kinase activity"/>
    <property type="evidence" value="ECO:0007669"/>
    <property type="project" value="InterPro"/>
</dbReference>
<evidence type="ECO:0000256" key="1">
    <source>
        <dbReference type="ARBA" id="ARBA00022741"/>
    </source>
</evidence>
<dbReference type="NCBIfam" id="TIGR00152">
    <property type="entry name" value="dephospho-CoA kinase"/>
    <property type="match status" value="1"/>
</dbReference>
<dbReference type="PANTHER" id="PTHR10695:SF46">
    <property type="entry name" value="BIFUNCTIONAL COENZYME A SYNTHASE-RELATED"/>
    <property type="match status" value="1"/>
</dbReference>
<dbReference type="InterPro" id="IPR001977">
    <property type="entry name" value="Depp_CoAkinase"/>
</dbReference>
<feature type="region of interest" description="Disordered" evidence="3">
    <location>
        <begin position="363"/>
        <end position="567"/>
    </location>
</feature>
<feature type="compositionally biased region" description="Polar residues" evidence="3">
    <location>
        <begin position="800"/>
        <end position="811"/>
    </location>
</feature>
<gene>
    <name evidence="4" type="ORF">GRF29_213g521827</name>
</gene>
<organism evidence="4 5">
    <name type="scientific">Pseudopithomyces chartarum</name>
    <dbReference type="NCBI Taxonomy" id="1892770"/>
    <lineage>
        <taxon>Eukaryota</taxon>
        <taxon>Fungi</taxon>
        <taxon>Dikarya</taxon>
        <taxon>Ascomycota</taxon>
        <taxon>Pezizomycotina</taxon>
        <taxon>Dothideomycetes</taxon>
        <taxon>Pleosporomycetidae</taxon>
        <taxon>Pleosporales</taxon>
        <taxon>Massarineae</taxon>
        <taxon>Didymosphaeriaceae</taxon>
        <taxon>Pseudopithomyces</taxon>
    </lineage>
</organism>
<dbReference type="PANTHER" id="PTHR10695">
    <property type="entry name" value="DEPHOSPHO-COA KINASE-RELATED"/>
    <property type="match status" value="1"/>
</dbReference>
<feature type="compositionally biased region" description="Low complexity" evidence="3">
    <location>
        <begin position="527"/>
        <end position="536"/>
    </location>
</feature>
<dbReference type="GO" id="GO:0005524">
    <property type="term" value="F:ATP binding"/>
    <property type="evidence" value="ECO:0007669"/>
    <property type="project" value="UniProtKB-KW"/>
</dbReference>
<evidence type="ECO:0000313" key="5">
    <source>
        <dbReference type="Proteomes" id="UP001280581"/>
    </source>
</evidence>
<comment type="caution">
    <text evidence="4">The sequence shown here is derived from an EMBL/GenBank/DDBJ whole genome shotgun (WGS) entry which is preliminary data.</text>
</comment>
<dbReference type="AlphaFoldDB" id="A0AAN6LQK4"/>
<protein>
    <recommendedName>
        <fullName evidence="6">Dephospho-CoA kinase</fullName>
    </recommendedName>
</protein>
<feature type="compositionally biased region" description="Polar residues" evidence="3">
    <location>
        <begin position="555"/>
        <end position="566"/>
    </location>
</feature>
<feature type="compositionally biased region" description="Polar residues" evidence="3">
    <location>
        <begin position="693"/>
        <end position="706"/>
    </location>
</feature>
<keyword evidence="5" id="KW-1185">Reference proteome</keyword>
<name>A0AAN6LQK4_9PLEO</name>
<dbReference type="Gene3D" id="3.40.50.300">
    <property type="entry name" value="P-loop containing nucleotide triphosphate hydrolases"/>
    <property type="match status" value="1"/>
</dbReference>
<feature type="compositionally biased region" description="Basic residues" evidence="3">
    <location>
        <begin position="430"/>
        <end position="441"/>
    </location>
</feature>
<dbReference type="GO" id="GO:0015937">
    <property type="term" value="P:coenzyme A biosynthetic process"/>
    <property type="evidence" value="ECO:0007669"/>
    <property type="project" value="InterPro"/>
</dbReference>
<accession>A0AAN6LQK4</accession>
<sequence length="937" mass="102923">MLFLGLTGSIATGKSTVSSLLSKPPYSLPIVDADLIARQVVEPGTAGYNAIVKHFLPTTPDLLLDAPSRPLNRPALGRRVFGQGEEREKDRKVLNGIVHPAVRREMYKQMVWAYLRGNWAVVLDVPLLFESGWESIQFRSAPSIRFGNLCLEPISTNACYPASLAMVRRVSVPSDTLTSITPPSLVDDGHSFTRRMPRGSDPAAITAWIEGTAVPPVRPPTPTFSESVADTRSFFDDGADIRRSSTFEAVPGFGPANHKFYSKGKPKKGKYEEEWTVEKEKAPAGDMFRSLARLKSVARVEVRDAQDVEKKKAREERKKGKVGALEDDGRVRIMKPLKWGTFIIEGKDGRVVIVDEQGEFDSGKMNEREELERREREHDERVQRRREKKQKEAKKAADKRAGEEERRARKLKEQEKREKRKAEKSDKERDRRHRRRGRRPHLEKLTVIPEDDTPEENVFGMASPTGFFMTGTQDAETPSVLPIMKSPASPISHRKSSSDARSTSRKSSNGFVPSSKSLIAPTAHSNTDTSTTTSDDSQTRQCSITREASAVKLPSSVSSVNYSKATPSIISAAASRSSRARADTLFTIDNSTFTRTQTVESWKADTYERSARGNSKQGSSITSSRVSSTSPWKDKARTGSVASSKGRETSQDHSHISLAGDLDPEPEPKKAASTSSNRPSSRTRSRVSSRNSAQKTSRSSTHSQVTAWLRGSSPGAATFGDSPPKSTPSVRSRRSTNSQTSEVTPYSWRRHVEEISDHSTVGSAGSPSRVSSHISSRIHSPIPSVDLGSDGESISRGNEDTVSVKSHSTYRAPTVQEVTDEEDGGGQDWDTAWGAKDDQGDRDDDDSGQKASEVGSAKWSEKTGWGGDVVPEASVVGGSQHDAGAKGGKVGVDTSEEKDKSGYEENNETWLNAEVEGVKYREAEWRTSPTKGSWKDV</sequence>
<proteinExistence type="inferred from homology"/>
<feature type="compositionally biased region" description="Basic and acidic residues" evidence="3">
    <location>
        <begin position="363"/>
        <end position="382"/>
    </location>
</feature>
<dbReference type="PROSITE" id="PS51219">
    <property type="entry name" value="DPCK"/>
    <property type="match status" value="1"/>
</dbReference>
<feature type="region of interest" description="Disordered" evidence="3">
    <location>
        <begin position="597"/>
        <end position="905"/>
    </location>
</feature>
<dbReference type="CDD" id="cd02022">
    <property type="entry name" value="DPCK"/>
    <property type="match status" value="1"/>
</dbReference>
<keyword evidence="1" id="KW-0547">Nucleotide-binding</keyword>
<evidence type="ECO:0008006" key="6">
    <source>
        <dbReference type="Google" id="ProtNLM"/>
    </source>
</evidence>
<dbReference type="EMBL" id="WVTA01000017">
    <property type="protein sequence ID" value="KAK3200970.1"/>
    <property type="molecule type" value="Genomic_DNA"/>
</dbReference>
<keyword evidence="2" id="KW-0067">ATP-binding</keyword>
<feature type="compositionally biased region" description="Basic and acidic residues" evidence="3">
    <location>
        <begin position="389"/>
        <end position="429"/>
    </location>
</feature>
<dbReference type="Proteomes" id="UP001280581">
    <property type="component" value="Unassembled WGS sequence"/>
</dbReference>
<evidence type="ECO:0000256" key="3">
    <source>
        <dbReference type="SAM" id="MobiDB-lite"/>
    </source>
</evidence>
<evidence type="ECO:0000256" key="2">
    <source>
        <dbReference type="ARBA" id="ARBA00022840"/>
    </source>
</evidence>
<dbReference type="Pfam" id="PF01121">
    <property type="entry name" value="CoaE"/>
    <property type="match status" value="1"/>
</dbReference>
<feature type="compositionally biased region" description="Basic and acidic residues" evidence="3">
    <location>
        <begin position="645"/>
        <end position="655"/>
    </location>
</feature>
<dbReference type="HAMAP" id="MF_00376">
    <property type="entry name" value="Dephospho_CoA_kinase"/>
    <property type="match status" value="1"/>
</dbReference>
<feature type="compositionally biased region" description="Low complexity" evidence="3">
    <location>
        <begin position="766"/>
        <end position="785"/>
    </location>
</feature>
<feature type="compositionally biased region" description="Basic and acidic residues" evidence="3">
    <location>
        <begin position="602"/>
        <end position="611"/>
    </location>
</feature>
<dbReference type="SUPFAM" id="SSF52540">
    <property type="entry name" value="P-loop containing nucleoside triphosphate hydrolases"/>
    <property type="match status" value="1"/>
</dbReference>
<dbReference type="InterPro" id="IPR027417">
    <property type="entry name" value="P-loop_NTPase"/>
</dbReference>
<feature type="compositionally biased region" description="Low complexity" evidence="3">
    <location>
        <begin position="499"/>
        <end position="508"/>
    </location>
</feature>
<feature type="compositionally biased region" description="Low complexity" evidence="3">
    <location>
        <begin position="619"/>
        <end position="630"/>
    </location>
</feature>
<evidence type="ECO:0000313" key="4">
    <source>
        <dbReference type="EMBL" id="KAK3200970.1"/>
    </source>
</evidence>
<reference evidence="4 5" key="1">
    <citation type="submission" date="2021-02" db="EMBL/GenBank/DDBJ databases">
        <title>Genome assembly of Pseudopithomyces chartarum.</title>
        <authorList>
            <person name="Jauregui R."/>
            <person name="Singh J."/>
            <person name="Voisey C."/>
        </authorList>
    </citation>
    <scope>NUCLEOTIDE SEQUENCE [LARGE SCALE GENOMIC DNA]</scope>
    <source>
        <strain evidence="4 5">AGR01</strain>
    </source>
</reference>